<organism evidence="2">
    <name type="scientific">Ananas comosus var. bracteatus</name>
    <name type="common">red pineapple</name>
    <dbReference type="NCBI Taxonomy" id="296719"/>
    <lineage>
        <taxon>Eukaryota</taxon>
        <taxon>Viridiplantae</taxon>
        <taxon>Streptophyta</taxon>
        <taxon>Embryophyta</taxon>
        <taxon>Tracheophyta</taxon>
        <taxon>Spermatophyta</taxon>
        <taxon>Magnoliopsida</taxon>
        <taxon>Liliopsida</taxon>
        <taxon>Poales</taxon>
        <taxon>Bromeliaceae</taxon>
        <taxon>Bromelioideae</taxon>
        <taxon>Ananas</taxon>
    </lineage>
</organism>
<sequence length="203" mass="23319">MYSTKTTVIVVAVFIAFVILMLYLPSEVNLSEAVFTMELDNFQHFFILNNLREIWESNIELHCWAERTDHDLGDGIWNENFIVKNGARANITLPKLNDMQTLQVYCNYSGSNGCWADRLQIFSSPSHDNYFCSNERFGCTVEFGEDGSVEKRYGTLLDKTFLGYVPTKNNTKKNCLGLICLPKSWNRVIGEESCCQNYLNKEC</sequence>
<evidence type="ECO:0000256" key="1">
    <source>
        <dbReference type="SAM" id="Phobius"/>
    </source>
</evidence>
<accession>A0A6V7PQJ8</accession>
<keyword evidence="1" id="KW-1133">Transmembrane helix</keyword>
<gene>
    <name evidence="2" type="ORF">CB5_LOCUS16159</name>
</gene>
<protein>
    <submittedName>
        <fullName evidence="2">Uncharacterized protein</fullName>
    </submittedName>
</protein>
<proteinExistence type="predicted"/>
<name>A0A6V7PQJ8_ANACO</name>
<dbReference type="EMBL" id="LR862150">
    <property type="protein sequence ID" value="CAD1832948.1"/>
    <property type="molecule type" value="Genomic_DNA"/>
</dbReference>
<feature type="transmembrane region" description="Helical" evidence="1">
    <location>
        <begin position="6"/>
        <end position="24"/>
    </location>
</feature>
<reference evidence="2" key="1">
    <citation type="submission" date="2020-07" db="EMBL/GenBank/DDBJ databases">
        <authorList>
            <person name="Lin J."/>
        </authorList>
    </citation>
    <scope>NUCLEOTIDE SEQUENCE</scope>
</reference>
<keyword evidence="1" id="KW-0472">Membrane</keyword>
<keyword evidence="1" id="KW-0812">Transmembrane</keyword>
<evidence type="ECO:0000313" key="2">
    <source>
        <dbReference type="EMBL" id="CAD1832948.1"/>
    </source>
</evidence>
<dbReference type="AlphaFoldDB" id="A0A6V7PQJ8"/>